<feature type="transmembrane region" description="Helical" evidence="6">
    <location>
        <begin position="7"/>
        <end position="29"/>
    </location>
</feature>
<sequence length="454" mass="49068">MKEKKIHLTMAVLATGIMSFAGVLIETAMNVTFPTLIKQFGISTGTVQWVTTIYLLVIAIMVPLANFLLKNMTLRRLFFIANVIFILGIVTDFLAFNFPILLLGRILQGVSTGIALPLMFHIILKYSPLKMRGTMMGLGTLTTSIAPAIGPTYGGILTSALSWHYIFIFLVPVLLLSLVLGLIAIPDLPIEKSGKLDLVSLLGLALLFSGSLIFLNQIGSWLSIIPLAVGILGLVIFYRQATHTKEPLVSLKILKNSAFRTFLLAFLVCQFLLLGVSFVLPNFVQIVLGKDAFVAGLMMFPGATVGALLAPISGRMLDQFGPKKPILIGLALAAIGWTGLTIILRAPILLGLVAGHVFYMIGIGFAYSNLMTSGMSQIDDADFGDGNTIFNTLQQFAGAVATAIVATIINFVQNHQADLISGTILGSQLALAFLLVLLLLVFVAVWREFQRQKK</sequence>
<evidence type="ECO:0000259" key="7">
    <source>
        <dbReference type="PROSITE" id="PS50850"/>
    </source>
</evidence>
<name>A0ABS6TGG8_9ENTE</name>
<feature type="transmembrane region" description="Helical" evidence="6">
    <location>
        <begin position="259"/>
        <end position="280"/>
    </location>
</feature>
<evidence type="ECO:0000256" key="6">
    <source>
        <dbReference type="SAM" id="Phobius"/>
    </source>
</evidence>
<accession>A0ABS6TGG8</accession>
<comment type="subcellular location">
    <subcellularLocation>
        <location evidence="1">Cell membrane</location>
        <topology evidence="1">Multi-pass membrane protein</topology>
    </subcellularLocation>
</comment>
<evidence type="ECO:0000313" key="8">
    <source>
        <dbReference type="EMBL" id="MBV7391920.1"/>
    </source>
</evidence>
<dbReference type="PANTHER" id="PTHR42718">
    <property type="entry name" value="MAJOR FACILITATOR SUPERFAMILY MULTIDRUG TRANSPORTER MFSC"/>
    <property type="match status" value="1"/>
</dbReference>
<dbReference type="PANTHER" id="PTHR42718:SF9">
    <property type="entry name" value="MAJOR FACILITATOR SUPERFAMILY MULTIDRUG TRANSPORTER MFSC"/>
    <property type="match status" value="1"/>
</dbReference>
<organism evidence="8 9">
    <name type="scientific">Enterococcus alishanensis</name>
    <dbReference type="NCBI Taxonomy" id="1303817"/>
    <lineage>
        <taxon>Bacteria</taxon>
        <taxon>Bacillati</taxon>
        <taxon>Bacillota</taxon>
        <taxon>Bacilli</taxon>
        <taxon>Lactobacillales</taxon>
        <taxon>Enterococcaceae</taxon>
        <taxon>Enterococcus</taxon>
    </lineage>
</organism>
<dbReference type="Proteomes" id="UP000774130">
    <property type="component" value="Unassembled WGS sequence"/>
</dbReference>
<reference evidence="8 9" key="1">
    <citation type="submission" date="2021-06" db="EMBL/GenBank/DDBJ databases">
        <title>Enterococcus alishanensis sp. nov., a novel lactic acid bacterium isolated from fresh coffee beans.</title>
        <authorList>
            <person name="Chen Y.-S."/>
        </authorList>
    </citation>
    <scope>NUCLEOTIDE SEQUENCE [LARGE SCALE GENOMIC DNA]</scope>
    <source>
        <strain evidence="8 9">ALS3</strain>
    </source>
</reference>
<evidence type="ECO:0000256" key="1">
    <source>
        <dbReference type="ARBA" id="ARBA00004651"/>
    </source>
</evidence>
<feature type="transmembrane region" description="Helical" evidence="6">
    <location>
        <begin position="102"/>
        <end position="124"/>
    </location>
</feature>
<feature type="transmembrane region" description="Helical" evidence="6">
    <location>
        <begin position="389"/>
        <end position="412"/>
    </location>
</feature>
<gene>
    <name evidence="8" type="ORF">KUA55_14625</name>
</gene>
<feature type="domain" description="Major facilitator superfamily (MFS) profile" evidence="7">
    <location>
        <begin position="7"/>
        <end position="453"/>
    </location>
</feature>
<feature type="transmembrane region" description="Helical" evidence="6">
    <location>
        <begin position="162"/>
        <end position="184"/>
    </location>
</feature>
<evidence type="ECO:0000256" key="3">
    <source>
        <dbReference type="ARBA" id="ARBA00022692"/>
    </source>
</evidence>
<evidence type="ECO:0000256" key="2">
    <source>
        <dbReference type="ARBA" id="ARBA00022448"/>
    </source>
</evidence>
<keyword evidence="3 6" id="KW-0812">Transmembrane</keyword>
<feature type="transmembrane region" description="Helical" evidence="6">
    <location>
        <begin position="196"/>
        <end position="215"/>
    </location>
</feature>
<dbReference type="PROSITE" id="PS50850">
    <property type="entry name" value="MFS"/>
    <property type="match status" value="1"/>
</dbReference>
<feature type="transmembrane region" description="Helical" evidence="6">
    <location>
        <begin position="350"/>
        <end position="368"/>
    </location>
</feature>
<dbReference type="InterPro" id="IPR020846">
    <property type="entry name" value="MFS_dom"/>
</dbReference>
<dbReference type="Pfam" id="PF07690">
    <property type="entry name" value="MFS_1"/>
    <property type="match status" value="1"/>
</dbReference>
<keyword evidence="9" id="KW-1185">Reference proteome</keyword>
<proteinExistence type="predicted"/>
<evidence type="ECO:0000313" key="9">
    <source>
        <dbReference type="Proteomes" id="UP000774130"/>
    </source>
</evidence>
<feature type="transmembrane region" description="Helical" evidence="6">
    <location>
        <begin position="76"/>
        <end position="96"/>
    </location>
</feature>
<protein>
    <submittedName>
        <fullName evidence="8">MFS transporter</fullName>
    </submittedName>
</protein>
<dbReference type="InterPro" id="IPR011701">
    <property type="entry name" value="MFS"/>
</dbReference>
<feature type="transmembrane region" description="Helical" evidence="6">
    <location>
        <begin position="424"/>
        <end position="446"/>
    </location>
</feature>
<feature type="transmembrane region" description="Helical" evidence="6">
    <location>
        <begin position="221"/>
        <end position="238"/>
    </location>
</feature>
<feature type="transmembrane region" description="Helical" evidence="6">
    <location>
        <begin position="136"/>
        <end position="156"/>
    </location>
</feature>
<keyword evidence="2" id="KW-0813">Transport</keyword>
<feature type="transmembrane region" description="Helical" evidence="6">
    <location>
        <begin position="292"/>
        <end position="314"/>
    </location>
</feature>
<keyword evidence="4 6" id="KW-1133">Transmembrane helix</keyword>
<comment type="caution">
    <text evidence="8">The sequence shown here is derived from an EMBL/GenBank/DDBJ whole genome shotgun (WGS) entry which is preliminary data.</text>
</comment>
<dbReference type="EMBL" id="JAHUZB010000006">
    <property type="protein sequence ID" value="MBV7391920.1"/>
    <property type="molecule type" value="Genomic_DNA"/>
</dbReference>
<evidence type="ECO:0000256" key="5">
    <source>
        <dbReference type="ARBA" id="ARBA00023136"/>
    </source>
</evidence>
<feature type="transmembrane region" description="Helical" evidence="6">
    <location>
        <begin position="49"/>
        <end position="69"/>
    </location>
</feature>
<feature type="transmembrane region" description="Helical" evidence="6">
    <location>
        <begin position="326"/>
        <end position="344"/>
    </location>
</feature>
<keyword evidence="5 6" id="KW-0472">Membrane</keyword>
<evidence type="ECO:0000256" key="4">
    <source>
        <dbReference type="ARBA" id="ARBA00022989"/>
    </source>
</evidence>
<dbReference type="RefSeq" id="WP_218327127.1">
    <property type="nucleotide sequence ID" value="NZ_JAHUZB010000006.1"/>
</dbReference>